<evidence type="ECO:0000313" key="7">
    <source>
        <dbReference type="EMBL" id="KON31631.1"/>
    </source>
</evidence>
<feature type="transmembrane region" description="Helical" evidence="5">
    <location>
        <begin position="305"/>
        <end position="325"/>
    </location>
</feature>
<dbReference type="Proteomes" id="UP000037237">
    <property type="component" value="Unassembled WGS sequence"/>
</dbReference>
<dbReference type="Pfam" id="PF07690">
    <property type="entry name" value="MFS_1"/>
    <property type="match status" value="1"/>
</dbReference>
<comment type="subcellular location">
    <subcellularLocation>
        <location evidence="1">Membrane</location>
        <topology evidence="1">Multi-pass membrane protein</topology>
    </subcellularLocation>
</comment>
<feature type="transmembrane region" description="Helical" evidence="5">
    <location>
        <begin position="50"/>
        <end position="77"/>
    </location>
</feature>
<accession>A0A0M0BTX5</accession>
<evidence type="ECO:0000256" key="5">
    <source>
        <dbReference type="SAM" id="Phobius"/>
    </source>
</evidence>
<evidence type="ECO:0000313" key="8">
    <source>
        <dbReference type="Proteomes" id="UP000037237"/>
    </source>
</evidence>
<reference evidence="7 8" key="1">
    <citation type="submission" date="2015-06" db="EMBL/GenBank/DDBJ databases">
        <title>New insights into the roles of widespread benthic archaea in carbon and nitrogen cycling.</title>
        <authorList>
            <person name="Lazar C.S."/>
            <person name="Baker B.J."/>
            <person name="Seitz K.W."/>
            <person name="Hyde A.S."/>
            <person name="Dick G.J."/>
            <person name="Hinrichs K.-U."/>
            <person name="Teske A.P."/>
        </authorList>
    </citation>
    <scope>NUCLEOTIDE SEQUENCE [LARGE SCALE GENOMIC DNA]</scope>
    <source>
        <strain evidence="7">SG8-32-1</strain>
    </source>
</reference>
<dbReference type="InterPro" id="IPR005829">
    <property type="entry name" value="Sugar_transporter_CS"/>
</dbReference>
<keyword evidence="3 5" id="KW-1133">Transmembrane helix</keyword>
<evidence type="ECO:0000256" key="3">
    <source>
        <dbReference type="ARBA" id="ARBA00022989"/>
    </source>
</evidence>
<feature type="transmembrane region" description="Helical" evidence="5">
    <location>
        <begin position="112"/>
        <end position="136"/>
    </location>
</feature>
<dbReference type="PROSITE" id="PS00216">
    <property type="entry name" value="SUGAR_TRANSPORT_1"/>
    <property type="match status" value="1"/>
</dbReference>
<feature type="transmembrane region" description="Helical" evidence="5">
    <location>
        <begin position="365"/>
        <end position="384"/>
    </location>
</feature>
<feature type="transmembrane region" description="Helical" evidence="5">
    <location>
        <begin position="238"/>
        <end position="262"/>
    </location>
</feature>
<dbReference type="EMBL" id="LFWU01000096">
    <property type="protein sequence ID" value="KON31631.1"/>
    <property type="molecule type" value="Genomic_DNA"/>
</dbReference>
<feature type="transmembrane region" description="Helical" evidence="5">
    <location>
        <begin position="157"/>
        <end position="177"/>
    </location>
</feature>
<evidence type="ECO:0000256" key="1">
    <source>
        <dbReference type="ARBA" id="ARBA00004141"/>
    </source>
</evidence>
<dbReference type="SUPFAM" id="SSF103473">
    <property type="entry name" value="MFS general substrate transporter"/>
    <property type="match status" value="1"/>
</dbReference>
<feature type="transmembrane region" description="Helical" evidence="5">
    <location>
        <begin position="84"/>
        <end position="106"/>
    </location>
</feature>
<sequence length="420" mass="47103">MGFGKFLKNEFSFVGGNYLVLIVSWILMDIGMEMPVPYYQQYVYALGGDIFPMALGILGFVNFFVMAFVAVPGGFLADKFGRRWLITTMTFGIGLSFLFFVLAPFWQITQSWHLILIGTIIQSLCMIYQPALFAMVQDSLPPERRGVGSSIITMIHGTMNTPGTVIGGILVITLGLIAGMQAVYLTVMILFIVAAIWRLRLKETLVNTEKMRFRYFISHYPQAIKESLKVWKVVPRSVFYLLVVQVITMFALALINVINAIYARDVLNIPQTEWFLTYIPMLLTMVVASYPIGKMIDRIGMKIPLLLTPCLLVVSMLLFINGNIVTVTISMALFGLVHMLMMSAGMALSACLVEPINRGKITGSLNFIGYVLTGVGMLLGSLFYNLNRQLPIYITMAVSIPIMLIIIFQIPEPKKEERKF</sequence>
<organism evidence="7 8">
    <name type="scientific">miscellaneous Crenarchaeota group-1 archaeon SG8-32-1</name>
    <dbReference type="NCBI Taxonomy" id="1685124"/>
    <lineage>
        <taxon>Archaea</taxon>
        <taxon>Candidatus Bathyarchaeota</taxon>
        <taxon>MCG-1</taxon>
    </lineage>
</organism>
<dbReference type="InterPro" id="IPR011701">
    <property type="entry name" value="MFS"/>
</dbReference>
<feature type="transmembrane region" description="Helical" evidence="5">
    <location>
        <begin position="183"/>
        <end position="201"/>
    </location>
</feature>
<feature type="transmembrane region" description="Helical" evidence="5">
    <location>
        <begin position="331"/>
        <end position="353"/>
    </location>
</feature>
<evidence type="ECO:0000259" key="6">
    <source>
        <dbReference type="PROSITE" id="PS50850"/>
    </source>
</evidence>
<evidence type="ECO:0000256" key="4">
    <source>
        <dbReference type="ARBA" id="ARBA00023136"/>
    </source>
</evidence>
<feature type="transmembrane region" description="Helical" evidence="5">
    <location>
        <begin position="274"/>
        <end position="293"/>
    </location>
</feature>
<dbReference type="AlphaFoldDB" id="A0A0M0BTX5"/>
<dbReference type="PANTHER" id="PTHR23526">
    <property type="entry name" value="INTEGRAL MEMBRANE TRANSPORT PROTEIN-RELATED"/>
    <property type="match status" value="1"/>
</dbReference>
<proteinExistence type="predicted"/>
<gene>
    <name evidence="7" type="ORF">AC477_04060</name>
</gene>
<dbReference type="Gene3D" id="1.20.1250.20">
    <property type="entry name" value="MFS general substrate transporter like domains"/>
    <property type="match status" value="2"/>
</dbReference>
<name>A0A0M0BTX5_9ARCH</name>
<dbReference type="InterPro" id="IPR036259">
    <property type="entry name" value="MFS_trans_sf"/>
</dbReference>
<feature type="transmembrane region" description="Helical" evidence="5">
    <location>
        <begin position="12"/>
        <end position="30"/>
    </location>
</feature>
<comment type="caution">
    <text evidence="7">The sequence shown here is derived from an EMBL/GenBank/DDBJ whole genome shotgun (WGS) entry which is preliminary data.</text>
</comment>
<dbReference type="PANTHER" id="PTHR23526:SF2">
    <property type="entry name" value="MAJOR FACILITATOR SUPERFAMILY (MFS) PROFILE DOMAIN-CONTAINING PROTEIN"/>
    <property type="match status" value="1"/>
</dbReference>
<keyword evidence="4 5" id="KW-0472">Membrane</keyword>
<protein>
    <recommendedName>
        <fullName evidence="6">Major facilitator superfamily (MFS) profile domain-containing protein</fullName>
    </recommendedName>
</protein>
<keyword evidence="2 5" id="KW-0812">Transmembrane</keyword>
<dbReference type="InterPro" id="IPR052528">
    <property type="entry name" value="Sugar_transport-like"/>
</dbReference>
<dbReference type="GO" id="GO:0016020">
    <property type="term" value="C:membrane"/>
    <property type="evidence" value="ECO:0007669"/>
    <property type="project" value="UniProtKB-SubCell"/>
</dbReference>
<dbReference type="InterPro" id="IPR020846">
    <property type="entry name" value="MFS_dom"/>
</dbReference>
<dbReference type="PROSITE" id="PS50850">
    <property type="entry name" value="MFS"/>
    <property type="match status" value="1"/>
</dbReference>
<feature type="domain" description="Major facilitator superfamily (MFS) profile" evidence="6">
    <location>
        <begin position="17"/>
        <end position="414"/>
    </location>
</feature>
<evidence type="ECO:0000256" key="2">
    <source>
        <dbReference type="ARBA" id="ARBA00022692"/>
    </source>
</evidence>
<dbReference type="GO" id="GO:0022857">
    <property type="term" value="F:transmembrane transporter activity"/>
    <property type="evidence" value="ECO:0007669"/>
    <property type="project" value="InterPro"/>
</dbReference>
<feature type="transmembrane region" description="Helical" evidence="5">
    <location>
        <begin position="390"/>
        <end position="410"/>
    </location>
</feature>